<evidence type="ECO:0000313" key="1">
    <source>
        <dbReference type="EMBL" id="SUA25114.1"/>
    </source>
</evidence>
<name>A0A378W3P8_NEIGO</name>
<protein>
    <submittedName>
        <fullName evidence="1">Uncharacterized protein</fullName>
    </submittedName>
</protein>
<dbReference type="EMBL" id="UGRI01000001">
    <property type="protein sequence ID" value="SUA25114.1"/>
    <property type="molecule type" value="Genomic_DNA"/>
</dbReference>
<accession>A0A378W3P8</accession>
<proteinExistence type="predicted"/>
<reference evidence="1" key="1">
    <citation type="submission" date="2018-06" db="EMBL/GenBank/DDBJ databases">
        <authorList>
            <consortium name="Pathogen Informatics"/>
            <person name="Doyle S."/>
        </authorList>
    </citation>
    <scope>NUCLEOTIDE SEQUENCE [LARGE SCALE GENOMIC DNA]</scope>
    <source>
        <strain evidence="1">NCTC11421</strain>
    </source>
</reference>
<organism evidence="1">
    <name type="scientific">Neisseria gonorrhoeae</name>
    <dbReference type="NCBI Taxonomy" id="485"/>
    <lineage>
        <taxon>Bacteria</taxon>
        <taxon>Pseudomonadati</taxon>
        <taxon>Pseudomonadota</taxon>
        <taxon>Betaproteobacteria</taxon>
        <taxon>Neisseriales</taxon>
        <taxon>Neisseriaceae</taxon>
        <taxon>Neisseria</taxon>
    </lineage>
</organism>
<gene>
    <name evidence="1" type="ORF">NCTC11421_03122</name>
</gene>
<sequence>MLGFDFVFVGGVGNGVVGFVVARNRLSAEPFYRTVFTLGPQGEFLFLISLFTPSDFISAVTTPFLTSTSLTYLPLIDEEDATPAELLSSGHVP</sequence>
<dbReference type="AlphaFoldDB" id="A0A378W3P8"/>